<dbReference type="EMBL" id="CP051167">
    <property type="protein sequence ID" value="QIZ69229.1"/>
    <property type="molecule type" value="Genomic_DNA"/>
</dbReference>
<proteinExistence type="predicted"/>
<sequence>MNPLMLRQLWSSIENSQVNILLSLDDTSLIQWLIKQFKQEQSLNQDETNMIDNYLRTKLSLIRDIAQERIGTESMG</sequence>
<gene>
    <name evidence="1" type="ORF">HCG48_00350</name>
</gene>
<keyword evidence="2" id="KW-1185">Reference proteome</keyword>
<evidence type="ECO:0000313" key="1">
    <source>
        <dbReference type="EMBL" id="QIZ69229.1"/>
    </source>
</evidence>
<evidence type="ECO:0000313" key="2">
    <source>
        <dbReference type="Proteomes" id="UP000500857"/>
    </source>
</evidence>
<protein>
    <submittedName>
        <fullName evidence="1">Uncharacterized protein</fullName>
    </submittedName>
</protein>
<dbReference type="KEGG" id="oxy:HCG48_00350"/>
<accession>A0A6H1TV79</accession>
<reference evidence="1 2" key="1">
    <citation type="submission" date="2020-04" db="EMBL/GenBank/DDBJ databases">
        <authorList>
            <person name="Basu S."/>
            <person name="Maruthanayagam V."/>
            <person name="Chakraborty S."/>
            <person name="Pramanik A."/>
            <person name="Mukherjee J."/>
            <person name="Brink B."/>
        </authorList>
    </citation>
    <scope>NUCLEOTIDE SEQUENCE [LARGE SCALE GENOMIC DNA]</scope>
    <source>
        <strain evidence="1 2">AP17</strain>
    </source>
</reference>
<dbReference type="RefSeq" id="WP_168567386.1">
    <property type="nucleotide sequence ID" value="NZ_CP051167.1"/>
</dbReference>
<dbReference type="AlphaFoldDB" id="A0A6H1TV79"/>
<organism evidence="1 2">
    <name type="scientific">Oxynema aestuarii AP17</name>
    <dbReference type="NCBI Taxonomy" id="2064643"/>
    <lineage>
        <taxon>Bacteria</taxon>
        <taxon>Bacillati</taxon>
        <taxon>Cyanobacteriota</taxon>
        <taxon>Cyanophyceae</taxon>
        <taxon>Oscillatoriophycideae</taxon>
        <taxon>Oscillatoriales</taxon>
        <taxon>Oscillatoriaceae</taxon>
        <taxon>Oxynema</taxon>
        <taxon>Oxynema aestuarii</taxon>
    </lineage>
</organism>
<dbReference type="Proteomes" id="UP000500857">
    <property type="component" value="Chromosome"/>
</dbReference>
<name>A0A6H1TV79_9CYAN</name>